<gene>
    <name evidence="1" type="ORF">SAMN04488090_2872</name>
</gene>
<dbReference type="OrthoDB" id="418728at2"/>
<dbReference type="Proteomes" id="UP000198901">
    <property type="component" value="Unassembled WGS sequence"/>
</dbReference>
<evidence type="ECO:0000313" key="1">
    <source>
        <dbReference type="EMBL" id="SDM21824.1"/>
    </source>
</evidence>
<dbReference type="RefSeq" id="WP_143011096.1">
    <property type="nucleotide sequence ID" value="NZ_FNGS01000005.1"/>
</dbReference>
<name>A0A1G9RF24_9BACT</name>
<dbReference type="InterPro" id="IPR052159">
    <property type="entry name" value="Competence_DNA_uptake"/>
</dbReference>
<reference evidence="1 2" key="1">
    <citation type="submission" date="2016-10" db="EMBL/GenBank/DDBJ databases">
        <authorList>
            <person name="de Groot N.N."/>
        </authorList>
    </citation>
    <scope>NUCLEOTIDE SEQUENCE [LARGE SCALE GENOMIC DNA]</scope>
    <source>
        <strain evidence="1 2">DSM 21668</strain>
    </source>
</reference>
<evidence type="ECO:0000313" key="2">
    <source>
        <dbReference type="Proteomes" id="UP000198901"/>
    </source>
</evidence>
<sequence length="484" mass="54406">MPPSPITHCEVRMYRMGTGDCFALRFFAGEVLTFRMMIDCGTWQGSSEKLRKYVSDLKTYLDNHVDLLVVTHEHKDHVYGFEACQTLFGQDFTVSQTWMAWTEDETAPRASQWLKDFGDKKKALMLAGNQWNRMTAGRRGTDTRFSPFQLAARRHFAQALSGFTELQFAANENGEYVGMLKGMSIVRNQIANNKIRFCHPGEIIASFPAAPGIRFYVLGPPTSWEAVKTESGEDGESYSHNLAESDAFAAAVLAGDSPPANAAPFEERFLSDPNDTSHPFRKRYEQKNAEWRQIGDDWLNSAGSLALRVNSMTNNLSLALAIEFEESGRVMLFPGDAEYGSWRSWHGIDWAQPARSGDKHLTEDLLNRTVFYKVAHHLSHNGTARRLGLEMMNHPDLVAMATLDYNVISNGWKTTMPNREIVNELLRRTKGRLIVMNEDQLEVGDVPLSSRVAAAKERMTAAEQAAFDAAFAASELYFQFTVKG</sequence>
<keyword evidence="2" id="KW-1185">Reference proteome</keyword>
<dbReference type="PANTHER" id="PTHR30619:SF1">
    <property type="entry name" value="RECOMBINATION PROTEIN 2"/>
    <property type="match status" value="1"/>
</dbReference>
<dbReference type="PANTHER" id="PTHR30619">
    <property type="entry name" value="DNA INTERNALIZATION/COMPETENCE PROTEIN COMEC/REC2"/>
    <property type="match status" value="1"/>
</dbReference>
<dbReference type="EMBL" id="FNGS01000005">
    <property type="protein sequence ID" value="SDM21824.1"/>
    <property type="molecule type" value="Genomic_DNA"/>
</dbReference>
<dbReference type="Pfam" id="PF23023">
    <property type="entry name" value="Anti-Pycsar_Apyc1"/>
    <property type="match status" value="1"/>
</dbReference>
<protein>
    <recommendedName>
        <fullName evidence="3">Metallo-beta-lactamase superfamily protein</fullName>
    </recommendedName>
</protein>
<evidence type="ECO:0008006" key="3">
    <source>
        <dbReference type="Google" id="ProtNLM"/>
    </source>
</evidence>
<dbReference type="AlphaFoldDB" id="A0A1G9RF24"/>
<dbReference type="InterPro" id="IPR036866">
    <property type="entry name" value="RibonucZ/Hydroxyglut_hydro"/>
</dbReference>
<accession>A0A1G9RF24</accession>
<dbReference type="SUPFAM" id="SSF56281">
    <property type="entry name" value="Metallo-hydrolase/oxidoreductase"/>
    <property type="match status" value="1"/>
</dbReference>
<dbReference type="STRING" id="563176.SAMN04488090_2872"/>
<dbReference type="Gene3D" id="3.60.15.10">
    <property type="entry name" value="Ribonuclease Z/Hydroxyacylglutathione hydrolase-like"/>
    <property type="match status" value="1"/>
</dbReference>
<proteinExistence type="predicted"/>
<organism evidence="1 2">
    <name type="scientific">Siphonobacter aquaeclarae</name>
    <dbReference type="NCBI Taxonomy" id="563176"/>
    <lineage>
        <taxon>Bacteria</taxon>
        <taxon>Pseudomonadati</taxon>
        <taxon>Bacteroidota</taxon>
        <taxon>Cytophagia</taxon>
        <taxon>Cytophagales</taxon>
        <taxon>Cytophagaceae</taxon>
        <taxon>Siphonobacter</taxon>
    </lineage>
</organism>